<evidence type="ECO:0000313" key="1">
    <source>
        <dbReference type="EMBL" id="EPF17829.1"/>
    </source>
</evidence>
<gene>
    <name evidence="1" type="ORF">HMPREF0201_01813</name>
</gene>
<evidence type="ECO:0000313" key="2">
    <source>
        <dbReference type="Proteomes" id="UP000014585"/>
    </source>
</evidence>
<name>S3JXS4_9ENTR</name>
<dbReference type="AlphaFoldDB" id="S3JXS4"/>
<dbReference type="Proteomes" id="UP000014585">
    <property type="component" value="Unassembled WGS sequence"/>
</dbReference>
<dbReference type="STRING" id="566551.HMPREF0201_01813"/>
<comment type="caution">
    <text evidence="1">The sequence shown here is derived from an EMBL/GenBank/DDBJ whole genome shotgun (WGS) entry which is preliminary data.</text>
</comment>
<sequence length="46" mass="5405">MYPSTLSEHPLWLNYMAIPRHSSYLFDNNLVKIVNQPPLTMAKPLY</sequence>
<organism evidence="1 2">
    <name type="scientific">Cedecea davisae DSM 4568</name>
    <dbReference type="NCBI Taxonomy" id="566551"/>
    <lineage>
        <taxon>Bacteria</taxon>
        <taxon>Pseudomonadati</taxon>
        <taxon>Pseudomonadota</taxon>
        <taxon>Gammaproteobacteria</taxon>
        <taxon>Enterobacterales</taxon>
        <taxon>Enterobacteriaceae</taxon>
        <taxon>Cedecea</taxon>
    </lineage>
</organism>
<protein>
    <submittedName>
        <fullName evidence="1">Uncharacterized protein</fullName>
    </submittedName>
</protein>
<dbReference type="HOGENOM" id="CLU_3181639_0_0_6"/>
<reference evidence="1 2" key="1">
    <citation type="submission" date="2013-04" db="EMBL/GenBank/DDBJ databases">
        <authorList>
            <person name="Weinstock G."/>
            <person name="Sodergren E."/>
            <person name="Lobos E.A."/>
            <person name="Fulton L."/>
            <person name="Fulton R."/>
            <person name="Courtney L."/>
            <person name="Fronick C."/>
            <person name="O'Laughlin M."/>
            <person name="Godfrey J."/>
            <person name="Wilson R.M."/>
            <person name="Miner T."/>
            <person name="Farmer C."/>
            <person name="Delehaunty K."/>
            <person name="Cordes M."/>
            <person name="Minx P."/>
            <person name="Tomlinson C."/>
            <person name="Chen J."/>
            <person name="Wollam A."/>
            <person name="Pepin K.H."/>
            <person name="Palsikar V.B."/>
            <person name="Zhang X."/>
            <person name="Suruliraj S."/>
            <person name="Perna N.T."/>
            <person name="Plunkett G."/>
            <person name="Warren W."/>
            <person name="Mitreva M."/>
            <person name="Mardis E.R."/>
            <person name="Wilson R.K."/>
        </authorList>
    </citation>
    <scope>NUCLEOTIDE SEQUENCE [LARGE SCALE GENOMIC DNA]</scope>
    <source>
        <strain evidence="1 2">DSM 4568</strain>
    </source>
</reference>
<accession>S3JXS4</accession>
<dbReference type="EMBL" id="ATDT01000010">
    <property type="protein sequence ID" value="EPF17829.1"/>
    <property type="molecule type" value="Genomic_DNA"/>
</dbReference>
<proteinExistence type="predicted"/>